<keyword evidence="5 6" id="KW-0472">Membrane</keyword>
<evidence type="ECO:0000256" key="2">
    <source>
        <dbReference type="ARBA" id="ARBA00008573"/>
    </source>
</evidence>
<dbReference type="GO" id="GO:0016020">
    <property type="term" value="C:membrane"/>
    <property type="evidence" value="ECO:0007669"/>
    <property type="project" value="UniProtKB-SubCell"/>
</dbReference>
<sequence length="338" mass="36422">MLFSFTARIISALAAFIYPGYASYKTLSQRPASEAELERWLMYWSVLGCIVGVEYLAEWLILWIPLYTTVKAIFLLYLALPQTQGATYIYQVHLRPFFATHESQIDRTIAEVRVRIYKFVQEKARSVWQAVLGALAPGMGEVASQQGPNLGGSTQPPPSMNNPAGGPAQLLSSLWTSYGPGIIAGGAALLKQTAAVTLPAGGAPPISEGRAPPNASMFLNTPSGSTFFSPTDAAERRRQLEAELAALSAIPTPSANNPARPGTSSTSSESSIRERVSSGKFDEIHEGEIDGYEVDDEDFVGGFATQERPAPAQRGSSWFGWGGPSPARKDGYERVKGE</sequence>
<reference evidence="8" key="1">
    <citation type="submission" date="2020-11" db="EMBL/GenBank/DDBJ databases">
        <authorList>
            <consortium name="DOE Joint Genome Institute"/>
            <person name="Ahrendt S."/>
            <person name="Riley R."/>
            <person name="Andreopoulos W."/>
            <person name="Labutti K."/>
            <person name="Pangilinan J."/>
            <person name="Ruiz-Duenas F.J."/>
            <person name="Barrasa J.M."/>
            <person name="Sanchez-Garcia M."/>
            <person name="Camarero S."/>
            <person name="Miyauchi S."/>
            <person name="Serrano A."/>
            <person name="Linde D."/>
            <person name="Babiker R."/>
            <person name="Drula E."/>
            <person name="Ayuso-Fernandez I."/>
            <person name="Pacheco R."/>
            <person name="Padilla G."/>
            <person name="Ferreira P."/>
            <person name="Barriuso J."/>
            <person name="Kellner H."/>
            <person name="Castanera R."/>
            <person name="Alfaro M."/>
            <person name="Ramirez L."/>
            <person name="Pisabarro A.G."/>
            <person name="Kuo A."/>
            <person name="Tritt A."/>
            <person name="Lipzen A."/>
            <person name="He G."/>
            <person name="Yan M."/>
            <person name="Ng V."/>
            <person name="Cullen D."/>
            <person name="Martin F."/>
            <person name="Rosso M.-N."/>
            <person name="Henrissat B."/>
            <person name="Hibbett D."/>
            <person name="Martinez A.T."/>
            <person name="Grigoriev I.V."/>
        </authorList>
    </citation>
    <scope>NUCLEOTIDE SEQUENCE</scope>
    <source>
        <strain evidence="8">CBS 506.95</strain>
    </source>
</reference>
<evidence type="ECO:0000256" key="1">
    <source>
        <dbReference type="ARBA" id="ARBA00004141"/>
    </source>
</evidence>
<dbReference type="OrthoDB" id="434647at2759"/>
<comment type="similarity">
    <text evidence="2 6">Belongs to the DP1 family.</text>
</comment>
<dbReference type="PANTHER" id="PTHR12300:SF161">
    <property type="entry name" value="RECEPTOR EXPRESSION-ENHANCING PROTEIN"/>
    <property type="match status" value="1"/>
</dbReference>
<dbReference type="PANTHER" id="PTHR12300">
    <property type="entry name" value="HVA22-LIKE PROTEINS"/>
    <property type="match status" value="1"/>
</dbReference>
<keyword evidence="4 6" id="KW-1133">Transmembrane helix</keyword>
<feature type="compositionally biased region" description="Basic and acidic residues" evidence="7">
    <location>
        <begin position="271"/>
        <end position="288"/>
    </location>
</feature>
<name>A0A9P6EA89_9AGAR</name>
<dbReference type="InterPro" id="IPR004345">
    <property type="entry name" value="TB2_DP1_HVA22"/>
</dbReference>
<feature type="compositionally biased region" description="Polar residues" evidence="7">
    <location>
        <begin position="143"/>
        <end position="154"/>
    </location>
</feature>
<evidence type="ECO:0000256" key="5">
    <source>
        <dbReference type="ARBA" id="ARBA00023136"/>
    </source>
</evidence>
<dbReference type="Proteomes" id="UP000807306">
    <property type="component" value="Unassembled WGS sequence"/>
</dbReference>
<comment type="caution">
    <text evidence="8">The sequence shown here is derived from an EMBL/GenBank/DDBJ whole genome shotgun (WGS) entry which is preliminary data.</text>
</comment>
<evidence type="ECO:0000256" key="3">
    <source>
        <dbReference type="ARBA" id="ARBA00022692"/>
    </source>
</evidence>
<dbReference type="EMBL" id="MU157886">
    <property type="protein sequence ID" value="KAF9525282.1"/>
    <property type="molecule type" value="Genomic_DNA"/>
</dbReference>
<proteinExistence type="inferred from homology"/>
<feature type="compositionally biased region" description="Basic and acidic residues" evidence="7">
    <location>
        <begin position="327"/>
        <end position="338"/>
    </location>
</feature>
<keyword evidence="9" id="KW-1185">Reference proteome</keyword>
<comment type="subcellular location">
    <subcellularLocation>
        <location evidence="1 6">Membrane</location>
        <topology evidence="1 6">Multi-pass membrane protein</topology>
    </subcellularLocation>
</comment>
<evidence type="ECO:0000313" key="9">
    <source>
        <dbReference type="Proteomes" id="UP000807306"/>
    </source>
</evidence>
<feature type="compositionally biased region" description="Acidic residues" evidence="7">
    <location>
        <begin position="289"/>
        <end position="299"/>
    </location>
</feature>
<evidence type="ECO:0000256" key="6">
    <source>
        <dbReference type="RuleBase" id="RU362006"/>
    </source>
</evidence>
<gene>
    <name evidence="8" type="ORF">CPB83DRAFT_859826</name>
</gene>
<comment type="caution">
    <text evidence="6">Lacks conserved residue(s) required for the propagation of feature annotation.</text>
</comment>
<feature type="transmembrane region" description="Helical" evidence="6">
    <location>
        <begin position="41"/>
        <end position="64"/>
    </location>
</feature>
<feature type="region of interest" description="Disordered" evidence="7">
    <location>
        <begin position="143"/>
        <end position="165"/>
    </location>
</feature>
<dbReference type="AlphaFoldDB" id="A0A9P6EA89"/>
<evidence type="ECO:0000256" key="4">
    <source>
        <dbReference type="ARBA" id="ARBA00022989"/>
    </source>
</evidence>
<evidence type="ECO:0000256" key="7">
    <source>
        <dbReference type="SAM" id="MobiDB-lite"/>
    </source>
</evidence>
<protein>
    <recommendedName>
        <fullName evidence="6">Protein YOP1</fullName>
    </recommendedName>
</protein>
<feature type="region of interest" description="Disordered" evidence="7">
    <location>
        <begin position="248"/>
        <end position="338"/>
    </location>
</feature>
<evidence type="ECO:0000313" key="8">
    <source>
        <dbReference type="EMBL" id="KAF9525282.1"/>
    </source>
</evidence>
<keyword evidence="3 6" id="KW-0812">Transmembrane</keyword>
<accession>A0A9P6EA89</accession>
<organism evidence="8 9">
    <name type="scientific">Crepidotus variabilis</name>
    <dbReference type="NCBI Taxonomy" id="179855"/>
    <lineage>
        <taxon>Eukaryota</taxon>
        <taxon>Fungi</taxon>
        <taxon>Dikarya</taxon>
        <taxon>Basidiomycota</taxon>
        <taxon>Agaricomycotina</taxon>
        <taxon>Agaricomycetes</taxon>
        <taxon>Agaricomycetidae</taxon>
        <taxon>Agaricales</taxon>
        <taxon>Agaricineae</taxon>
        <taxon>Crepidotaceae</taxon>
        <taxon>Crepidotus</taxon>
    </lineage>
</organism>
<dbReference type="Pfam" id="PF03134">
    <property type="entry name" value="TB2_DP1_HVA22"/>
    <property type="match status" value="1"/>
</dbReference>